<dbReference type="Proteomes" id="UP000504618">
    <property type="component" value="Unplaced"/>
</dbReference>
<reference evidence="3 4" key="1">
    <citation type="submission" date="2025-04" db="UniProtKB">
        <authorList>
            <consortium name="RefSeq"/>
        </authorList>
    </citation>
    <scope>IDENTIFICATION</scope>
    <source>
        <tissue evidence="3 4">Whole body</tissue>
    </source>
</reference>
<feature type="region of interest" description="Disordered" evidence="1">
    <location>
        <begin position="1"/>
        <end position="125"/>
    </location>
</feature>
<evidence type="ECO:0000313" key="4">
    <source>
        <dbReference type="RefSeq" id="XP_024867746.1"/>
    </source>
</evidence>
<dbReference type="AlphaFoldDB" id="A0A6J1PES1"/>
<evidence type="ECO:0000313" key="3">
    <source>
        <dbReference type="RefSeq" id="XP_024867745.1"/>
    </source>
</evidence>
<dbReference type="RefSeq" id="XP_024867745.1">
    <property type="nucleotide sequence ID" value="XM_025011977.1"/>
</dbReference>
<evidence type="ECO:0000256" key="1">
    <source>
        <dbReference type="SAM" id="MobiDB-lite"/>
    </source>
</evidence>
<keyword evidence="2" id="KW-1185">Reference proteome</keyword>
<protein>
    <submittedName>
        <fullName evidence="3 4">Uncharacterized protein LOC112452000 isoform X1</fullName>
    </submittedName>
</protein>
<proteinExistence type="predicted"/>
<organism evidence="2 3">
    <name type="scientific">Temnothorax curvispinosus</name>
    <dbReference type="NCBI Taxonomy" id="300111"/>
    <lineage>
        <taxon>Eukaryota</taxon>
        <taxon>Metazoa</taxon>
        <taxon>Ecdysozoa</taxon>
        <taxon>Arthropoda</taxon>
        <taxon>Hexapoda</taxon>
        <taxon>Insecta</taxon>
        <taxon>Pterygota</taxon>
        <taxon>Neoptera</taxon>
        <taxon>Endopterygota</taxon>
        <taxon>Hymenoptera</taxon>
        <taxon>Apocrita</taxon>
        <taxon>Aculeata</taxon>
        <taxon>Formicoidea</taxon>
        <taxon>Formicidae</taxon>
        <taxon>Myrmicinae</taxon>
        <taxon>Temnothorax</taxon>
    </lineage>
</organism>
<dbReference type="RefSeq" id="XP_024867746.1">
    <property type="nucleotide sequence ID" value="XM_025011978.1"/>
</dbReference>
<sequence>MIREHDLGHPGNRLPSKSDRPDGSYGDGPQTRYPDIGYKNNAPNLAIKDWGSDHRRLPSTADTAKYTWTSSPGSRSGNVYRSVGDDVRAGRRRRNPKNKGGGKPLPGRESASSVRRGAWNFPSGTSGTFASGKQLLLLRRVKNYRKRKRPWSRGGGKTSKVGGHSERRHSRQSLGGDRRGNTYLARISRCVVLSPAIITGVTK</sequence>
<dbReference type="GeneID" id="112452000"/>
<accession>A0A6J1PES1</accession>
<gene>
    <name evidence="3 4" type="primary">LOC112452000</name>
</gene>
<feature type="compositionally biased region" description="Polar residues" evidence="1">
    <location>
        <begin position="60"/>
        <end position="79"/>
    </location>
</feature>
<evidence type="ECO:0000313" key="2">
    <source>
        <dbReference type="Proteomes" id="UP000504618"/>
    </source>
</evidence>
<name>A0A6J1PES1_9HYME</name>
<feature type="region of interest" description="Disordered" evidence="1">
    <location>
        <begin position="146"/>
        <end position="179"/>
    </location>
</feature>